<dbReference type="Pfam" id="PF08668">
    <property type="entry name" value="HDOD"/>
    <property type="match status" value="1"/>
</dbReference>
<name>A0A517NIZ7_9BACT</name>
<dbReference type="CDD" id="cd00077">
    <property type="entry name" value="HDc"/>
    <property type="match status" value="1"/>
</dbReference>
<feature type="domain" description="HDOD" evidence="1">
    <location>
        <begin position="28"/>
        <end position="225"/>
    </location>
</feature>
<proteinExistence type="predicted"/>
<dbReference type="SUPFAM" id="SSF109604">
    <property type="entry name" value="HD-domain/PDEase-like"/>
    <property type="match status" value="1"/>
</dbReference>
<dbReference type="SMART" id="SM00471">
    <property type="entry name" value="HDc"/>
    <property type="match status" value="1"/>
</dbReference>
<dbReference type="KEGG" id="rlc:K227x_55270"/>
<sequence>MNAVLDCQDVTNDLPLAVDIAIEKIRNLATLPTVATQIIEMAACPDTGLNELHAIINGDPALGTRILKLANSAFYGVPRQIDSLDRAVVMLGMNAIKNTAIAASLHKVFRSSSTPSALNPRDLWLHSVAVAVAAKQLAITTRTLKSDVAFLAGLIHDIGIMVEMQAYSIRFGEWAKSIATPHENGFLAAEQEFWGATHQDFGAGLCRKWNFPFHLELATRYHHCPDLLPEDQRLLPTIIHVADIIAVRMDAGFTGTVDHASVHPSALKMLGLSDQDVDDLAATLPEELSQAITLLGS</sequence>
<dbReference type="EMBL" id="CP036525">
    <property type="protein sequence ID" value="QDT07102.1"/>
    <property type="molecule type" value="Genomic_DNA"/>
</dbReference>
<keyword evidence="3" id="KW-1185">Reference proteome</keyword>
<accession>A0A517NIZ7</accession>
<dbReference type="PANTHER" id="PTHR33525">
    <property type="match status" value="1"/>
</dbReference>
<evidence type="ECO:0000313" key="3">
    <source>
        <dbReference type="Proteomes" id="UP000318538"/>
    </source>
</evidence>
<evidence type="ECO:0000313" key="2">
    <source>
        <dbReference type="EMBL" id="QDT07102.1"/>
    </source>
</evidence>
<protein>
    <submittedName>
        <fullName evidence="2">HDOD domain protein</fullName>
    </submittedName>
</protein>
<dbReference type="AlphaFoldDB" id="A0A517NIZ7"/>
<reference evidence="2 3" key="1">
    <citation type="submission" date="2019-02" db="EMBL/GenBank/DDBJ databases">
        <title>Deep-cultivation of Planctomycetes and their phenomic and genomic characterization uncovers novel biology.</title>
        <authorList>
            <person name="Wiegand S."/>
            <person name="Jogler M."/>
            <person name="Boedeker C."/>
            <person name="Pinto D."/>
            <person name="Vollmers J."/>
            <person name="Rivas-Marin E."/>
            <person name="Kohn T."/>
            <person name="Peeters S.H."/>
            <person name="Heuer A."/>
            <person name="Rast P."/>
            <person name="Oberbeckmann S."/>
            <person name="Bunk B."/>
            <person name="Jeske O."/>
            <person name="Meyerdierks A."/>
            <person name="Storesund J.E."/>
            <person name="Kallscheuer N."/>
            <person name="Luecker S."/>
            <person name="Lage O.M."/>
            <person name="Pohl T."/>
            <person name="Merkel B.J."/>
            <person name="Hornburger P."/>
            <person name="Mueller R.-W."/>
            <person name="Bruemmer F."/>
            <person name="Labrenz M."/>
            <person name="Spormann A.M."/>
            <person name="Op den Camp H."/>
            <person name="Overmann J."/>
            <person name="Amann R."/>
            <person name="Jetten M.S.M."/>
            <person name="Mascher T."/>
            <person name="Medema M.H."/>
            <person name="Devos D.P."/>
            <person name="Kaster A.-K."/>
            <person name="Ovreas L."/>
            <person name="Rohde M."/>
            <person name="Galperin M.Y."/>
            <person name="Jogler C."/>
        </authorList>
    </citation>
    <scope>NUCLEOTIDE SEQUENCE [LARGE SCALE GENOMIC DNA]</scope>
    <source>
        <strain evidence="2 3">K22_7</strain>
    </source>
</reference>
<dbReference type="PROSITE" id="PS51833">
    <property type="entry name" value="HDOD"/>
    <property type="match status" value="1"/>
</dbReference>
<dbReference type="Gene3D" id="1.10.3210.10">
    <property type="entry name" value="Hypothetical protein af1432"/>
    <property type="match status" value="1"/>
</dbReference>
<organism evidence="2 3">
    <name type="scientific">Rubripirellula lacrimiformis</name>
    <dbReference type="NCBI Taxonomy" id="1930273"/>
    <lineage>
        <taxon>Bacteria</taxon>
        <taxon>Pseudomonadati</taxon>
        <taxon>Planctomycetota</taxon>
        <taxon>Planctomycetia</taxon>
        <taxon>Pirellulales</taxon>
        <taxon>Pirellulaceae</taxon>
        <taxon>Rubripirellula</taxon>
    </lineage>
</organism>
<dbReference type="InterPro" id="IPR003607">
    <property type="entry name" value="HD/PDEase_dom"/>
</dbReference>
<dbReference type="OrthoDB" id="243535at2"/>
<evidence type="ECO:0000259" key="1">
    <source>
        <dbReference type="PROSITE" id="PS51833"/>
    </source>
</evidence>
<dbReference type="RefSeq" id="WP_145174639.1">
    <property type="nucleotide sequence ID" value="NZ_CP036525.1"/>
</dbReference>
<dbReference type="InterPro" id="IPR013976">
    <property type="entry name" value="HDOD"/>
</dbReference>
<dbReference type="PANTHER" id="PTHR33525:SF3">
    <property type="entry name" value="RIBONUCLEASE Y"/>
    <property type="match status" value="1"/>
</dbReference>
<gene>
    <name evidence="2" type="ORF">K227x_55270</name>
</gene>
<dbReference type="InterPro" id="IPR052340">
    <property type="entry name" value="RNase_Y/CdgJ"/>
</dbReference>
<dbReference type="Proteomes" id="UP000318538">
    <property type="component" value="Chromosome"/>
</dbReference>